<dbReference type="Proteomes" id="UP001595701">
    <property type="component" value="Unassembled WGS sequence"/>
</dbReference>
<dbReference type="RefSeq" id="WP_310778801.1">
    <property type="nucleotide sequence ID" value="NZ_JBHRWR010000003.1"/>
</dbReference>
<sequence>MNAITKPAEGTAPGDGHTYRMPLPRLRLTPDVSHGPLDGEWWPRCDALELELPALVGSLDPSIGTVTRVTVGTAAWPDAPHEVMAPGHVIEVVLTDLAAEAHAITMDCGTVGRWELLVIPPDEPAGAATRLLTAAADPENPLSVPRLLALVESGLDGQDTWESEGGSGLR</sequence>
<proteinExistence type="predicted"/>
<evidence type="ECO:0000313" key="2">
    <source>
        <dbReference type="Proteomes" id="UP001595701"/>
    </source>
</evidence>
<organism evidence="1 2">
    <name type="scientific">Streptomyces yaanensis</name>
    <dbReference type="NCBI Taxonomy" id="1142239"/>
    <lineage>
        <taxon>Bacteria</taxon>
        <taxon>Bacillati</taxon>
        <taxon>Actinomycetota</taxon>
        <taxon>Actinomycetes</taxon>
        <taxon>Kitasatosporales</taxon>
        <taxon>Streptomycetaceae</taxon>
        <taxon>Streptomyces</taxon>
    </lineage>
</organism>
<protein>
    <submittedName>
        <fullName evidence="1">DUF5994 family protein</fullName>
    </submittedName>
</protein>
<evidence type="ECO:0000313" key="1">
    <source>
        <dbReference type="EMBL" id="MFC3572954.1"/>
    </source>
</evidence>
<name>A0ABV7S7B5_9ACTN</name>
<reference evidence="2" key="1">
    <citation type="journal article" date="2019" name="Int. J. Syst. Evol. Microbiol.">
        <title>The Global Catalogue of Microorganisms (GCM) 10K type strain sequencing project: providing services to taxonomists for standard genome sequencing and annotation.</title>
        <authorList>
            <consortium name="The Broad Institute Genomics Platform"/>
            <consortium name="The Broad Institute Genome Sequencing Center for Infectious Disease"/>
            <person name="Wu L."/>
            <person name="Ma J."/>
        </authorList>
    </citation>
    <scope>NUCLEOTIDE SEQUENCE [LARGE SCALE GENOMIC DNA]</scope>
    <source>
        <strain evidence="2">CGMCC 4.7035</strain>
    </source>
</reference>
<gene>
    <name evidence="1" type="ORF">ACFOZ0_06620</name>
</gene>
<comment type="caution">
    <text evidence="1">The sequence shown here is derived from an EMBL/GenBank/DDBJ whole genome shotgun (WGS) entry which is preliminary data.</text>
</comment>
<dbReference type="EMBL" id="JBHRWR010000003">
    <property type="protein sequence ID" value="MFC3572954.1"/>
    <property type="molecule type" value="Genomic_DNA"/>
</dbReference>
<dbReference type="Pfam" id="PF19457">
    <property type="entry name" value="DUF5994"/>
    <property type="match status" value="1"/>
</dbReference>
<keyword evidence="2" id="KW-1185">Reference proteome</keyword>
<dbReference type="InterPro" id="IPR046036">
    <property type="entry name" value="DUF5994"/>
</dbReference>
<accession>A0ABV7S7B5</accession>